<sequence>MEDSVIEEGAILKNAILDKSVTLRNAKRIEGIGEILTIEKDSVI</sequence>
<proteinExistence type="predicted"/>
<name>A0A645IJV3_9ZZZZ</name>
<accession>A0A645IJV3</accession>
<reference evidence="1" key="1">
    <citation type="submission" date="2019-08" db="EMBL/GenBank/DDBJ databases">
        <authorList>
            <person name="Kucharzyk K."/>
            <person name="Murdoch R.W."/>
            <person name="Higgins S."/>
            <person name="Loffler F."/>
        </authorList>
    </citation>
    <scope>NUCLEOTIDE SEQUENCE</scope>
</reference>
<evidence type="ECO:0008006" key="2">
    <source>
        <dbReference type="Google" id="ProtNLM"/>
    </source>
</evidence>
<evidence type="ECO:0000313" key="1">
    <source>
        <dbReference type="EMBL" id="MPN51571.1"/>
    </source>
</evidence>
<dbReference type="EMBL" id="VSSQ01116802">
    <property type="protein sequence ID" value="MPN51571.1"/>
    <property type="molecule type" value="Genomic_DNA"/>
</dbReference>
<protein>
    <recommendedName>
        <fullName evidence="2">Glucose-1-phosphate adenylyltransferase</fullName>
    </recommendedName>
</protein>
<gene>
    <name evidence="1" type="ORF">SDC9_199219</name>
</gene>
<comment type="caution">
    <text evidence="1">The sequence shown here is derived from an EMBL/GenBank/DDBJ whole genome shotgun (WGS) entry which is preliminary data.</text>
</comment>
<dbReference type="AlphaFoldDB" id="A0A645IJV3"/>
<organism evidence="1">
    <name type="scientific">bioreactor metagenome</name>
    <dbReference type="NCBI Taxonomy" id="1076179"/>
    <lineage>
        <taxon>unclassified sequences</taxon>
        <taxon>metagenomes</taxon>
        <taxon>ecological metagenomes</taxon>
    </lineage>
</organism>